<comment type="caution">
    <text evidence="1">The sequence shown here is derived from an EMBL/GenBank/DDBJ whole genome shotgun (WGS) entry which is preliminary data.</text>
</comment>
<accession>A0A2T2WD16</accession>
<gene>
    <name evidence="1" type="ORF">C7B45_16390</name>
</gene>
<name>A0A2T2WD16_9FIRM</name>
<dbReference type="Gene3D" id="3.40.30.10">
    <property type="entry name" value="Glutaredoxin"/>
    <property type="match status" value="1"/>
</dbReference>
<evidence type="ECO:0000313" key="2">
    <source>
        <dbReference type="Proteomes" id="UP000241848"/>
    </source>
</evidence>
<dbReference type="Proteomes" id="UP000241848">
    <property type="component" value="Unassembled WGS sequence"/>
</dbReference>
<protein>
    <recommendedName>
        <fullName evidence="3">Thioredoxin domain-containing protein</fullName>
    </recommendedName>
</protein>
<dbReference type="InterPro" id="IPR036249">
    <property type="entry name" value="Thioredoxin-like_sf"/>
</dbReference>
<reference evidence="1 2" key="1">
    <citation type="journal article" date="2014" name="BMC Genomics">
        <title>Comparison of environmental and isolate Sulfobacillus genomes reveals diverse carbon, sulfur, nitrogen, and hydrogen metabolisms.</title>
        <authorList>
            <person name="Justice N.B."/>
            <person name="Norman A."/>
            <person name="Brown C.T."/>
            <person name="Singh A."/>
            <person name="Thomas B.C."/>
            <person name="Banfield J.F."/>
        </authorList>
    </citation>
    <scope>NUCLEOTIDE SEQUENCE [LARGE SCALE GENOMIC DNA]</scope>
    <source>
        <strain evidence="1">AMDSBA3</strain>
    </source>
</reference>
<evidence type="ECO:0000313" key="1">
    <source>
        <dbReference type="EMBL" id="PSR20127.1"/>
    </source>
</evidence>
<dbReference type="SUPFAM" id="SSF52833">
    <property type="entry name" value="Thioredoxin-like"/>
    <property type="match status" value="1"/>
</dbReference>
<dbReference type="EMBL" id="PXYV01000084">
    <property type="protein sequence ID" value="PSR20127.1"/>
    <property type="molecule type" value="Genomic_DNA"/>
</dbReference>
<evidence type="ECO:0008006" key="3">
    <source>
        <dbReference type="Google" id="ProtNLM"/>
    </source>
</evidence>
<organism evidence="1 2">
    <name type="scientific">Sulfobacillus acidophilus</name>
    <dbReference type="NCBI Taxonomy" id="53633"/>
    <lineage>
        <taxon>Bacteria</taxon>
        <taxon>Bacillati</taxon>
        <taxon>Bacillota</taxon>
        <taxon>Clostridia</taxon>
        <taxon>Eubacteriales</taxon>
        <taxon>Clostridiales Family XVII. Incertae Sedis</taxon>
        <taxon>Sulfobacillus</taxon>
    </lineage>
</organism>
<sequence>MKASASKSTSRAVPMPRWAVWTMGGALALSLCGNAYALGRQRIAPTTTGVSVGSSVGHSLTAGKTSGKRTAPPTVSNITAGAAFNWNTTVRTLNDHSTTLARGSKGTIVELMASWCLFCGYTDKYALPTISKTPGVAVDVIDVYPATGIANPGPENPPFSGKDGRVVTADTAQMATTMQQYKKDYGGMPGMNLYVAPSATRALWKPRSIPILIWINKAGIVTKVSVGGLLPNQAQSLMQSALGVHA</sequence>
<proteinExistence type="predicted"/>
<dbReference type="AlphaFoldDB" id="A0A2T2WD16"/>